<dbReference type="InterPro" id="IPR004107">
    <property type="entry name" value="Integrase_SAM-like_N"/>
</dbReference>
<keyword evidence="2" id="KW-0229">DNA integration</keyword>
<dbReference type="Pfam" id="PF00589">
    <property type="entry name" value="Phage_integrase"/>
    <property type="match status" value="1"/>
</dbReference>
<proteinExistence type="inferred from homology"/>
<keyword evidence="9" id="KW-1185">Reference proteome</keyword>
<sequence length="373" mass="40907">MAWATQLPSKKWRGMYRDSDGKQRSAGTFGRKTDALLAADLAEKRVRNDPDSLGTVTFSEFLPTWWAQRIVQPTTRKQDESKLDNRVTPRWGDVALKDISRPDVQQWVADMRSDKLAASTIQKHVNLLSSVMRLALDKGMIPAGARGEAPVNPCRGVDVPKPDPSPERFLTRAEADAVRAVLIGFDQFIFDLLIGTGMRWSEAVGLTWERVDLERNTVDVVLAYDRADKSLKATKGHAARSVPIGATLGKLLAGRLAAVGFGEPPSLPCVNVPTPRSGLVVANAAGLPYDSALFAKRLDAAARVASVKVGRQERKVGHVRVHDLRHSFASWLVQAGVPIQQVQELLGHKSIATTERYAKLGRSWDEAVRNVLG</sequence>
<evidence type="ECO:0000256" key="2">
    <source>
        <dbReference type="ARBA" id="ARBA00022908"/>
    </source>
</evidence>
<dbReference type="Gene3D" id="1.10.443.10">
    <property type="entry name" value="Intergrase catalytic core"/>
    <property type="match status" value="1"/>
</dbReference>
<dbReference type="RefSeq" id="WP_049700876.1">
    <property type="nucleotide sequence ID" value="NZ_JAQDQF010000001.1"/>
</dbReference>
<accession>A0ABR5I6X2</accession>
<dbReference type="SUPFAM" id="SSF56349">
    <property type="entry name" value="DNA breaking-rejoining enzymes"/>
    <property type="match status" value="1"/>
</dbReference>
<dbReference type="InterPro" id="IPR010998">
    <property type="entry name" value="Integrase_recombinase_N"/>
</dbReference>
<dbReference type="InterPro" id="IPR044068">
    <property type="entry name" value="CB"/>
</dbReference>
<gene>
    <name evidence="8" type="ORF">ABW18_20635</name>
</gene>
<dbReference type="InterPro" id="IPR013762">
    <property type="entry name" value="Integrase-like_cat_sf"/>
</dbReference>
<comment type="similarity">
    <text evidence="1">Belongs to the 'phage' integrase family.</text>
</comment>
<dbReference type="PANTHER" id="PTHR30349:SF64">
    <property type="entry name" value="PROPHAGE INTEGRASE INTD-RELATED"/>
    <property type="match status" value="1"/>
</dbReference>
<evidence type="ECO:0000313" key="9">
    <source>
        <dbReference type="Proteomes" id="UP000037247"/>
    </source>
</evidence>
<dbReference type="Gene3D" id="1.10.150.130">
    <property type="match status" value="1"/>
</dbReference>
<keyword evidence="4" id="KW-0233">DNA recombination</keyword>
<keyword evidence="3 5" id="KW-0238">DNA-binding</keyword>
<name>A0ABR5I6X2_9ACTN</name>
<reference evidence="8 9" key="1">
    <citation type="submission" date="2015-05" db="EMBL/GenBank/DDBJ databases">
        <title>Draft genome sequence of the bacterium Gordonia jacobaea a new member of the Gordonia genus.</title>
        <authorList>
            <person name="Jimenez-Galisteo G."/>
            <person name="Dominguez A."/>
            <person name="Munoz E."/>
            <person name="Vinas M."/>
        </authorList>
    </citation>
    <scope>NUCLEOTIDE SEQUENCE [LARGE SCALE GENOMIC DNA]</scope>
    <source>
        <strain evidence="9">mv1</strain>
    </source>
</reference>
<dbReference type="PROSITE" id="PS51900">
    <property type="entry name" value="CB"/>
    <property type="match status" value="1"/>
</dbReference>
<evidence type="ECO:0000259" key="6">
    <source>
        <dbReference type="PROSITE" id="PS51898"/>
    </source>
</evidence>
<dbReference type="Pfam" id="PF14659">
    <property type="entry name" value="Phage_int_SAM_3"/>
    <property type="match status" value="1"/>
</dbReference>
<dbReference type="PANTHER" id="PTHR30349">
    <property type="entry name" value="PHAGE INTEGRASE-RELATED"/>
    <property type="match status" value="1"/>
</dbReference>
<organism evidence="8 9">
    <name type="scientific">Gordonia jacobaea</name>
    <dbReference type="NCBI Taxonomy" id="122202"/>
    <lineage>
        <taxon>Bacteria</taxon>
        <taxon>Bacillati</taxon>
        <taxon>Actinomycetota</taxon>
        <taxon>Actinomycetes</taxon>
        <taxon>Mycobacteriales</taxon>
        <taxon>Gordoniaceae</taxon>
        <taxon>Gordonia</taxon>
    </lineage>
</organism>
<dbReference type="InterPro" id="IPR011010">
    <property type="entry name" value="DNA_brk_join_enz"/>
</dbReference>
<dbReference type="InterPro" id="IPR002104">
    <property type="entry name" value="Integrase_catalytic"/>
</dbReference>
<protein>
    <recommendedName>
        <fullName evidence="10">Site-specific integrase</fullName>
    </recommendedName>
</protein>
<evidence type="ECO:0000256" key="1">
    <source>
        <dbReference type="ARBA" id="ARBA00008857"/>
    </source>
</evidence>
<evidence type="ECO:0000259" key="7">
    <source>
        <dbReference type="PROSITE" id="PS51900"/>
    </source>
</evidence>
<feature type="domain" description="Tyr recombinase" evidence="6">
    <location>
        <begin position="165"/>
        <end position="370"/>
    </location>
</feature>
<evidence type="ECO:0000313" key="8">
    <source>
        <dbReference type="EMBL" id="KNA89414.1"/>
    </source>
</evidence>
<evidence type="ECO:0000256" key="4">
    <source>
        <dbReference type="ARBA" id="ARBA00023172"/>
    </source>
</evidence>
<evidence type="ECO:0000256" key="5">
    <source>
        <dbReference type="PROSITE-ProRule" id="PRU01248"/>
    </source>
</evidence>
<evidence type="ECO:0000256" key="3">
    <source>
        <dbReference type="ARBA" id="ARBA00023125"/>
    </source>
</evidence>
<dbReference type="CDD" id="cd00796">
    <property type="entry name" value="INT_Rci_Hp1_C"/>
    <property type="match status" value="1"/>
</dbReference>
<dbReference type="EMBL" id="LDTZ01000025">
    <property type="protein sequence ID" value="KNA89414.1"/>
    <property type="molecule type" value="Genomic_DNA"/>
</dbReference>
<dbReference type="InterPro" id="IPR050090">
    <property type="entry name" value="Tyrosine_recombinase_XerCD"/>
</dbReference>
<comment type="caution">
    <text evidence="8">The sequence shown here is derived from an EMBL/GenBank/DDBJ whole genome shotgun (WGS) entry which is preliminary data.</text>
</comment>
<dbReference type="PROSITE" id="PS51898">
    <property type="entry name" value="TYR_RECOMBINASE"/>
    <property type="match status" value="1"/>
</dbReference>
<evidence type="ECO:0008006" key="10">
    <source>
        <dbReference type="Google" id="ProtNLM"/>
    </source>
</evidence>
<dbReference type="Proteomes" id="UP000037247">
    <property type="component" value="Unassembled WGS sequence"/>
</dbReference>
<feature type="domain" description="Core-binding (CB)" evidence="7">
    <location>
        <begin position="56"/>
        <end position="136"/>
    </location>
</feature>